<accession>A0ACC1IX45</accession>
<dbReference type="EMBL" id="JANBPG010000002">
    <property type="protein sequence ID" value="KAJ1902337.1"/>
    <property type="molecule type" value="Genomic_DNA"/>
</dbReference>
<keyword evidence="2" id="KW-1185">Reference proteome</keyword>
<protein>
    <submittedName>
        <fullName evidence="1">Mitochondrial transcription factor 2</fullName>
    </submittedName>
</protein>
<name>A0ACC1IX45_9FUNG</name>
<reference evidence="1" key="1">
    <citation type="submission" date="2022-07" db="EMBL/GenBank/DDBJ databases">
        <title>Phylogenomic reconstructions and comparative analyses of Kickxellomycotina fungi.</title>
        <authorList>
            <person name="Reynolds N.K."/>
            <person name="Stajich J.E."/>
            <person name="Barry K."/>
            <person name="Grigoriev I.V."/>
            <person name="Crous P."/>
            <person name="Smith M.E."/>
        </authorList>
    </citation>
    <scope>NUCLEOTIDE SEQUENCE</scope>
    <source>
        <strain evidence="1">Benny 63K</strain>
    </source>
</reference>
<gene>
    <name evidence="1" type="primary">MTF2</name>
    <name evidence="1" type="ORF">LPJ66_000097</name>
</gene>
<proteinExistence type="predicted"/>
<evidence type="ECO:0000313" key="2">
    <source>
        <dbReference type="Proteomes" id="UP001150581"/>
    </source>
</evidence>
<sequence length="464" mass="50583">MTDPPAHGILASLACVATNAFPKLATELHTLVSQSQADQMAAPGILGVLASHGGERFGEKDSTNELLVFQKWLDHIYNMTKDICGRPVVASRLEVPSFCGMLETVLGSRKLDVWPAVQLTLGDEDGDVRRIPVDLGRALARKWSTSGGAMGAPPPMLFVRSGSSGDAQSLYTLSTTSVLEFDTVSGTESCGKPKGAHMEDAQREYESTQSILADIGISGKNTKTCGDDLLSALQVTRQWLDAPVSSALLEGSSVNSSAVKNLLAMDIWPTLIERIRGMEVKTRRNLEILRRVPKYVLRAFIVQEDAPLGTQLGTADAARCKFTVVRRFGKAQDPGHCSALGSDGICWPIRIMDIRGTVVESMWVCCDDDDECKAGLDYATMLDGNDENNYGGINTVVADPDDDIYCYKCMELTSWGYNQIVICDGCERGVHQMCHVPVVTEEEVTRDQWFCSSCKKTRHSANTQ</sequence>
<dbReference type="Proteomes" id="UP001150581">
    <property type="component" value="Unassembled WGS sequence"/>
</dbReference>
<evidence type="ECO:0000313" key="1">
    <source>
        <dbReference type="EMBL" id="KAJ1902337.1"/>
    </source>
</evidence>
<comment type="caution">
    <text evidence="1">The sequence shown here is derived from an EMBL/GenBank/DDBJ whole genome shotgun (WGS) entry which is preliminary data.</text>
</comment>
<organism evidence="1 2">
    <name type="scientific">Kickxella alabastrina</name>
    <dbReference type="NCBI Taxonomy" id="61397"/>
    <lineage>
        <taxon>Eukaryota</taxon>
        <taxon>Fungi</taxon>
        <taxon>Fungi incertae sedis</taxon>
        <taxon>Zoopagomycota</taxon>
        <taxon>Kickxellomycotina</taxon>
        <taxon>Kickxellomycetes</taxon>
        <taxon>Kickxellales</taxon>
        <taxon>Kickxellaceae</taxon>
        <taxon>Kickxella</taxon>
    </lineage>
</organism>